<evidence type="ECO:0000313" key="1">
    <source>
        <dbReference type="EMBL" id="DAZ93041.1"/>
    </source>
</evidence>
<dbReference type="AlphaFoldDB" id="A0AAV2YGA8"/>
<reference evidence="1" key="2">
    <citation type="journal article" date="2023" name="Microbiol Resour">
        <title>Decontamination and Annotation of the Draft Genome Sequence of the Oomycete Lagenidium giganteum ARSEF 373.</title>
        <authorList>
            <person name="Morgan W.R."/>
            <person name="Tartar A."/>
        </authorList>
    </citation>
    <scope>NUCLEOTIDE SEQUENCE</scope>
    <source>
        <strain evidence="1">ARSEF 373</strain>
    </source>
</reference>
<keyword evidence="2" id="KW-1185">Reference proteome</keyword>
<comment type="caution">
    <text evidence="1">The sequence shown here is derived from an EMBL/GenBank/DDBJ whole genome shotgun (WGS) entry which is preliminary data.</text>
</comment>
<dbReference type="Proteomes" id="UP001146120">
    <property type="component" value="Unassembled WGS sequence"/>
</dbReference>
<protein>
    <submittedName>
        <fullName evidence="1">Uncharacterized protein</fullName>
    </submittedName>
</protein>
<evidence type="ECO:0000313" key="2">
    <source>
        <dbReference type="Proteomes" id="UP001146120"/>
    </source>
</evidence>
<accession>A0AAV2YGA8</accession>
<sequence>MDGFENLHLIARKQEGCRYRISWNGQIDDALCDRLLPCLQTQKELLVYRWTPQRSSCLLYLGYEGGRVEQFAIPECDKSQAGDVYYALCQQQGIRNVWLLLNGLRYNDIPEKLTTFEEDMKERFYYSGGSVREFTQPTTKEIRIRILNV</sequence>
<organism evidence="1 2">
    <name type="scientific">Lagenidium giganteum</name>
    <dbReference type="NCBI Taxonomy" id="4803"/>
    <lineage>
        <taxon>Eukaryota</taxon>
        <taxon>Sar</taxon>
        <taxon>Stramenopiles</taxon>
        <taxon>Oomycota</taxon>
        <taxon>Peronosporomycetes</taxon>
        <taxon>Pythiales</taxon>
        <taxon>Pythiaceae</taxon>
    </lineage>
</organism>
<reference evidence="1" key="1">
    <citation type="submission" date="2022-11" db="EMBL/GenBank/DDBJ databases">
        <authorList>
            <person name="Morgan W.R."/>
            <person name="Tartar A."/>
        </authorList>
    </citation>
    <scope>NUCLEOTIDE SEQUENCE</scope>
    <source>
        <strain evidence="1">ARSEF 373</strain>
    </source>
</reference>
<name>A0AAV2YGA8_9STRA</name>
<dbReference type="EMBL" id="DAKRPA010000351">
    <property type="protein sequence ID" value="DAZ93041.1"/>
    <property type="molecule type" value="Genomic_DNA"/>
</dbReference>
<proteinExistence type="predicted"/>
<gene>
    <name evidence="1" type="ORF">N0F65_007384</name>
</gene>